<accession>A0A345KV67</accession>
<dbReference type="EMBL" id="MH509442">
    <property type="protein sequence ID" value="AXH46919.1"/>
    <property type="molecule type" value="Genomic_DNA"/>
</dbReference>
<dbReference type="GeneID" id="60321643"/>
<protein>
    <submittedName>
        <fullName evidence="1">Uncharacterized protein</fullName>
    </submittedName>
</protein>
<dbReference type="RefSeq" id="YP_009950233.1">
    <property type="nucleotide sequence ID" value="NC_051588.1"/>
</dbReference>
<organism evidence="1 2">
    <name type="scientific">Mycobacterium phage Aminay</name>
    <dbReference type="NCBI Taxonomy" id="2250291"/>
    <lineage>
        <taxon>Viruses</taxon>
        <taxon>Duplodnaviria</taxon>
        <taxon>Heunggongvirae</taxon>
        <taxon>Uroviricota</taxon>
        <taxon>Caudoviricetes</taxon>
        <taxon>Weiservirinae</taxon>
        <taxon>Aminayvirus</taxon>
        <taxon>Aminayvirus aminay</taxon>
    </lineage>
</organism>
<evidence type="ECO:0000313" key="1">
    <source>
        <dbReference type="EMBL" id="AXH46919.1"/>
    </source>
</evidence>
<reference evidence="2" key="1">
    <citation type="submission" date="2018-06" db="EMBL/GenBank/DDBJ databases">
        <authorList>
            <person name="Zhirakovskaya E."/>
        </authorList>
    </citation>
    <scope>NUCLEOTIDE SEQUENCE [LARGE SCALE GENOMIC DNA]</scope>
</reference>
<proteinExistence type="predicted"/>
<name>A0A345KV67_9CAUD</name>
<dbReference type="KEGG" id="vg:60321643"/>
<keyword evidence="2" id="KW-1185">Reference proteome</keyword>
<evidence type="ECO:0000313" key="2">
    <source>
        <dbReference type="Proteomes" id="UP000259472"/>
    </source>
</evidence>
<sequence length="147" mass="15977">MFTLTINTDGAAFEDLPQAEVARILRELAERVGYGSDDDGSTVRDSNGNTVGEWTLAPAAEDDEPQADEAAVRAKFNHLAGKTFTNDEGWELIELAAGVYATGDYVSWDGMHDAIVEPLDDEWTTVRLRVLSVEDLIAAVESSSISR</sequence>
<dbReference type="Proteomes" id="UP000259472">
    <property type="component" value="Segment"/>
</dbReference>
<gene>
    <name evidence="1" type="primary">83</name>
    <name evidence="1" type="ORF">SEA_AMINAY_83</name>
</gene>